<dbReference type="Proteomes" id="UP000789901">
    <property type="component" value="Unassembled WGS sequence"/>
</dbReference>
<gene>
    <name evidence="2" type="ORF">GMARGA_LOCUS6327</name>
</gene>
<keyword evidence="1" id="KW-0732">Signal</keyword>
<keyword evidence="3" id="KW-1185">Reference proteome</keyword>
<reference evidence="2 3" key="1">
    <citation type="submission" date="2021-06" db="EMBL/GenBank/DDBJ databases">
        <authorList>
            <person name="Kallberg Y."/>
            <person name="Tangrot J."/>
            <person name="Rosling A."/>
        </authorList>
    </citation>
    <scope>NUCLEOTIDE SEQUENCE [LARGE SCALE GENOMIC DNA]</scope>
    <source>
        <strain evidence="2 3">120-4 pot B 10/14</strain>
    </source>
</reference>
<evidence type="ECO:0000256" key="1">
    <source>
        <dbReference type="SAM" id="SignalP"/>
    </source>
</evidence>
<evidence type="ECO:0000313" key="3">
    <source>
        <dbReference type="Proteomes" id="UP000789901"/>
    </source>
</evidence>
<sequence>MLLKYYFFLVIALIFISPTIARPSRAMQPRIVDQDSPDGK</sequence>
<proteinExistence type="predicted"/>
<evidence type="ECO:0000313" key="2">
    <source>
        <dbReference type="EMBL" id="CAG8589277.1"/>
    </source>
</evidence>
<dbReference type="EMBL" id="CAJVQB010002849">
    <property type="protein sequence ID" value="CAG8589277.1"/>
    <property type="molecule type" value="Genomic_DNA"/>
</dbReference>
<comment type="caution">
    <text evidence="2">The sequence shown here is derived from an EMBL/GenBank/DDBJ whole genome shotgun (WGS) entry which is preliminary data.</text>
</comment>
<organism evidence="2 3">
    <name type="scientific">Gigaspora margarita</name>
    <dbReference type="NCBI Taxonomy" id="4874"/>
    <lineage>
        <taxon>Eukaryota</taxon>
        <taxon>Fungi</taxon>
        <taxon>Fungi incertae sedis</taxon>
        <taxon>Mucoromycota</taxon>
        <taxon>Glomeromycotina</taxon>
        <taxon>Glomeromycetes</taxon>
        <taxon>Diversisporales</taxon>
        <taxon>Gigasporaceae</taxon>
        <taxon>Gigaspora</taxon>
    </lineage>
</organism>
<accession>A0ABN7UIB0</accession>
<protein>
    <submittedName>
        <fullName evidence="2">11636_t:CDS:1</fullName>
    </submittedName>
</protein>
<feature type="chain" id="PRO_5045115864" evidence="1">
    <location>
        <begin position="22"/>
        <end position="40"/>
    </location>
</feature>
<name>A0ABN7UIB0_GIGMA</name>
<feature type="signal peptide" evidence="1">
    <location>
        <begin position="1"/>
        <end position="21"/>
    </location>
</feature>